<dbReference type="PATRIC" id="fig|1122247.3.peg.924"/>
<name>K5BHN8_MYCHD</name>
<accession>K5BHN8</accession>
<reference evidence="1 2" key="1">
    <citation type="journal article" date="2012" name="J. Bacteriol.">
        <title>Genome sequence of Mycobacterium hassiacum DSM 44199, a rare source of heat-stable mycobacterial proteins.</title>
        <authorList>
            <person name="Tiago I."/>
            <person name="Maranha A."/>
            <person name="Mendes V."/>
            <person name="Alarico S."/>
            <person name="Moynihan P.J."/>
            <person name="Clarke A.J."/>
            <person name="Macedo-Ribeiro S."/>
            <person name="Pereira P.J."/>
            <person name="Empadinhas N."/>
        </authorList>
    </citation>
    <scope>NUCLEOTIDE SEQUENCE [LARGE SCALE GENOMIC DNA]</scope>
    <source>
        <strain evidence="2">DSM 44199 / CIP 105218 / JCM 12690 / 3849</strain>
    </source>
</reference>
<sequence>MTDNEITYADAALRERLHELHVHIPCGGVRGPVRRDTYGPRRWQSCGCEDNPVRWPMADVSRQTDLCIVCLRGTAGGVSRWAWLACEHCRKVNSIIARTWGGSLPLGRHSLMNRAGVRLDAPPAERTKQVARLSGFVAAQLRLRQWRLAEYRRLASRFDPQADVPLRIWQQEYPPSPEASWDAFSRMMAADFPVEGPRDPGESPT</sequence>
<dbReference type="Proteomes" id="UP000006265">
    <property type="component" value="Unassembled WGS sequence"/>
</dbReference>
<organism evidence="1 2">
    <name type="scientific">Mycolicibacterium hassiacum (strain DSM 44199 / CIP 105218 / JCM 12690 / 3849)</name>
    <name type="common">Mycobacterium hassiacum</name>
    <dbReference type="NCBI Taxonomy" id="1122247"/>
    <lineage>
        <taxon>Bacteria</taxon>
        <taxon>Bacillati</taxon>
        <taxon>Actinomycetota</taxon>
        <taxon>Actinomycetes</taxon>
        <taxon>Mycobacteriales</taxon>
        <taxon>Mycobacteriaceae</taxon>
        <taxon>Mycolicibacterium</taxon>
    </lineage>
</organism>
<protein>
    <submittedName>
        <fullName evidence="1">Uncharacterized protein</fullName>
    </submittedName>
</protein>
<dbReference type="EMBL" id="AMRA01000025">
    <property type="protein sequence ID" value="EKF25026.1"/>
    <property type="molecule type" value="Genomic_DNA"/>
</dbReference>
<evidence type="ECO:0000313" key="2">
    <source>
        <dbReference type="Proteomes" id="UP000006265"/>
    </source>
</evidence>
<keyword evidence="2" id="KW-1185">Reference proteome</keyword>
<comment type="caution">
    <text evidence="1">The sequence shown here is derived from an EMBL/GenBank/DDBJ whole genome shotgun (WGS) entry which is preliminary data.</text>
</comment>
<dbReference type="eggNOG" id="ENOG50304NY">
    <property type="taxonomic scope" value="Bacteria"/>
</dbReference>
<dbReference type="RefSeq" id="WP_005625270.1">
    <property type="nucleotide sequence ID" value="NZ_AMRA01000025.1"/>
</dbReference>
<gene>
    <name evidence="1" type="ORF">C731_0963</name>
</gene>
<evidence type="ECO:0000313" key="1">
    <source>
        <dbReference type="EMBL" id="EKF25026.1"/>
    </source>
</evidence>
<proteinExistence type="predicted"/>
<dbReference type="AlphaFoldDB" id="K5BHN8"/>
<dbReference type="OrthoDB" id="4617803at2"/>